<protein>
    <recommendedName>
        <fullName evidence="3">SbsA Ig-like domain-containing protein</fullName>
    </recommendedName>
</protein>
<proteinExistence type="predicted"/>
<comment type="caution">
    <text evidence="1">The sequence shown here is derived from an EMBL/GenBank/DDBJ whole genome shotgun (WGS) entry which is preliminary data.</text>
</comment>
<sequence length="179" mass="19277">MALLALFASVATAQEGSGTLPPERPTVSELVVTPKITCMDPEPDPAAPAPRIVSSFPAPEAVIRPGVLVVRLTFDRPMTCDGFIVEAPPIPNPCPTRRQQMSLSFDRRTIRVLCKTEPGMSYALRLGVTPTQQFHSLDGRPPEAYEVRFRTSSEGLTTTIAEALAQDAGTLPPADTPRP</sequence>
<gene>
    <name evidence="1" type="ORF">ABID41_000622</name>
</gene>
<dbReference type="Proteomes" id="UP001549110">
    <property type="component" value="Unassembled WGS sequence"/>
</dbReference>
<evidence type="ECO:0000313" key="1">
    <source>
        <dbReference type="EMBL" id="MET3525527.1"/>
    </source>
</evidence>
<reference evidence="1 2" key="1">
    <citation type="submission" date="2024-06" db="EMBL/GenBank/DDBJ databases">
        <title>Genomic Encyclopedia of Type Strains, Phase IV (KMG-IV): sequencing the most valuable type-strain genomes for metagenomic binning, comparative biology and taxonomic classification.</title>
        <authorList>
            <person name="Goeker M."/>
        </authorList>
    </citation>
    <scope>NUCLEOTIDE SEQUENCE [LARGE SCALE GENOMIC DNA]</scope>
    <source>
        <strain evidence="1 2">DSM 17809</strain>
    </source>
</reference>
<organism evidence="1 2">
    <name type="scientific">Phenylobacterium koreense</name>
    <dbReference type="NCBI Taxonomy" id="266125"/>
    <lineage>
        <taxon>Bacteria</taxon>
        <taxon>Pseudomonadati</taxon>
        <taxon>Pseudomonadota</taxon>
        <taxon>Alphaproteobacteria</taxon>
        <taxon>Caulobacterales</taxon>
        <taxon>Caulobacteraceae</taxon>
        <taxon>Phenylobacterium</taxon>
    </lineage>
</organism>
<keyword evidence="2" id="KW-1185">Reference proteome</keyword>
<evidence type="ECO:0000313" key="2">
    <source>
        <dbReference type="Proteomes" id="UP001549110"/>
    </source>
</evidence>
<dbReference type="EMBL" id="JBEPLU010000001">
    <property type="protein sequence ID" value="MET3525527.1"/>
    <property type="molecule type" value="Genomic_DNA"/>
</dbReference>
<evidence type="ECO:0008006" key="3">
    <source>
        <dbReference type="Google" id="ProtNLM"/>
    </source>
</evidence>
<dbReference type="RefSeq" id="WP_331930285.1">
    <property type="nucleotide sequence ID" value="NZ_JBEPLU010000001.1"/>
</dbReference>
<name>A0ABV2EFH5_9CAUL</name>
<accession>A0ABV2EFH5</accession>